<evidence type="ECO:0000313" key="2">
    <source>
        <dbReference type="Proteomes" id="UP001501358"/>
    </source>
</evidence>
<protein>
    <submittedName>
        <fullName evidence="1">CaiB/BaiF CoA-transferase family protein</fullName>
    </submittedName>
</protein>
<evidence type="ECO:0000313" key="1">
    <source>
        <dbReference type="EMBL" id="GAA2483117.1"/>
    </source>
</evidence>
<dbReference type="PANTHER" id="PTHR48228:SF5">
    <property type="entry name" value="ALPHA-METHYLACYL-COA RACEMASE"/>
    <property type="match status" value="1"/>
</dbReference>
<dbReference type="InterPro" id="IPR023606">
    <property type="entry name" value="CoA-Trfase_III_dom_1_sf"/>
</dbReference>
<proteinExistence type="predicted"/>
<dbReference type="PANTHER" id="PTHR48228">
    <property type="entry name" value="SUCCINYL-COA--D-CITRAMALATE COA-TRANSFERASE"/>
    <property type="match status" value="1"/>
</dbReference>
<reference evidence="2" key="1">
    <citation type="journal article" date="2019" name="Int. J. Syst. Evol. Microbiol.">
        <title>The Global Catalogue of Microorganisms (GCM) 10K type strain sequencing project: providing services to taxonomists for standard genome sequencing and annotation.</title>
        <authorList>
            <consortium name="The Broad Institute Genomics Platform"/>
            <consortium name="The Broad Institute Genome Sequencing Center for Infectious Disease"/>
            <person name="Wu L."/>
            <person name="Ma J."/>
        </authorList>
    </citation>
    <scope>NUCLEOTIDE SEQUENCE [LARGE SCALE GENOMIC DNA]</scope>
    <source>
        <strain evidence="2">JCM 6307</strain>
    </source>
</reference>
<dbReference type="Pfam" id="PF02515">
    <property type="entry name" value="CoA_transf_3"/>
    <property type="match status" value="1"/>
</dbReference>
<dbReference type="Gene3D" id="3.40.50.10540">
    <property type="entry name" value="Crotonobetainyl-coa:carnitine coa-transferase, domain 1"/>
    <property type="match status" value="1"/>
</dbReference>
<dbReference type="SUPFAM" id="SSF89796">
    <property type="entry name" value="CoA-transferase family III (CaiB/BaiF)"/>
    <property type="match status" value="1"/>
</dbReference>
<dbReference type="InterPro" id="IPR003673">
    <property type="entry name" value="CoA-Trfase_fam_III"/>
</dbReference>
<gene>
    <name evidence="1" type="ORF">GCM10010406_19320</name>
</gene>
<dbReference type="EMBL" id="BAAATA010000008">
    <property type="protein sequence ID" value="GAA2483117.1"/>
    <property type="molecule type" value="Genomic_DNA"/>
</dbReference>
<dbReference type="Gene3D" id="3.30.60.110">
    <property type="match status" value="1"/>
</dbReference>
<comment type="caution">
    <text evidence="1">The sequence shown here is derived from an EMBL/GenBank/DDBJ whole genome shotgun (WGS) entry which is preliminary data.</text>
</comment>
<sequence length="382" mass="39137">MGPLAGLTVVEMAGIGPGPFAGMVLADLGADVVRIDRLTPGWGGAPDPAAVRADVVSRGRRSVAVNLKAQEGVELVLDLLAGADALIEGYRPGVMERLGLGPDVCLERNPRLVYGRMTGWGQDGPLADRAGHDINYISLSGALGSVGRAGEPPVPPLNLVGDYGGGGLLLACGMVAALLSVARGGTGQVVDAAMTDGSALLMAQFYGMRAAGLWGGERGTNLLDTGAPFYDVYATADGGHVSVGPIEPAFFAELLDRLGADGADAAGQYDPAAWPALRERLRAAFATRTRDEWEAVFAGSDACVAPVLSMAEAPEHPHNAVRGTFVTRDGVVQPAPAPRFSATPAELRLPPPAVGGHTDEVLTAAGVTPDRLTALRKSGVVG</sequence>
<dbReference type="Gene3D" id="3.30.1540.10">
    <property type="entry name" value="formyl-coa transferase, domain 3"/>
    <property type="match status" value="1"/>
</dbReference>
<organism evidence="1 2">
    <name type="scientific">Streptomyces thermolineatus</name>
    <dbReference type="NCBI Taxonomy" id="44033"/>
    <lineage>
        <taxon>Bacteria</taxon>
        <taxon>Bacillati</taxon>
        <taxon>Actinomycetota</taxon>
        <taxon>Actinomycetes</taxon>
        <taxon>Kitasatosporales</taxon>
        <taxon>Streptomycetaceae</taxon>
        <taxon>Streptomyces</taxon>
    </lineage>
</organism>
<dbReference type="InterPro" id="IPR044855">
    <property type="entry name" value="CoA-Trfase_III_dom3_sf"/>
</dbReference>
<dbReference type="Proteomes" id="UP001501358">
    <property type="component" value="Unassembled WGS sequence"/>
</dbReference>
<keyword evidence="2" id="KW-1185">Reference proteome</keyword>
<dbReference type="InterPro" id="IPR050509">
    <property type="entry name" value="CoA-transferase_III"/>
</dbReference>
<accession>A0ABP5YMZ0</accession>
<name>A0ABP5YMZ0_9ACTN</name>